<comment type="caution">
    <text evidence="2">The sequence shown here is derived from an EMBL/GenBank/DDBJ whole genome shotgun (WGS) entry which is preliminary data.</text>
</comment>
<protein>
    <submittedName>
        <fullName evidence="2">Pal1 cell morphology family protein</fullName>
    </submittedName>
</protein>
<feature type="compositionally biased region" description="Low complexity" evidence="1">
    <location>
        <begin position="504"/>
        <end position="513"/>
    </location>
</feature>
<evidence type="ECO:0000313" key="2">
    <source>
        <dbReference type="EMBL" id="KAF6052404.1"/>
    </source>
</evidence>
<dbReference type="PANTHER" id="PTHR28307">
    <property type="entry name" value="PROTEIN PAL1"/>
    <property type="match status" value="1"/>
</dbReference>
<reference evidence="2" key="1">
    <citation type="submission" date="2020-03" db="EMBL/GenBank/DDBJ databases">
        <title>FDA dAtabase for Regulatory Grade micrObial Sequences (FDA-ARGOS): Supporting development and validation of Infectious Disease Dx tests.</title>
        <authorList>
            <person name="Campos J."/>
            <person name="Goldberg B."/>
            <person name="Tallon L."/>
            <person name="Sadzewicz L."/>
            <person name="Vavikolanu K."/>
            <person name="Mehta A."/>
            <person name="Aluvathingal J."/>
            <person name="Nadendla S."/>
            <person name="Nandy P."/>
            <person name="Geyer C."/>
            <person name="Yan Y."/>
            <person name="Sichtig H."/>
        </authorList>
    </citation>
    <scope>NUCLEOTIDE SEQUENCE [LARGE SCALE GENOMIC DNA]</scope>
    <source>
        <strain evidence="2">FDAARGOS_652</strain>
    </source>
</reference>
<name>A0A8X7NLS7_CANPA</name>
<organism evidence="2 3">
    <name type="scientific">Candida parapsilosis</name>
    <name type="common">Yeast</name>
    <dbReference type="NCBI Taxonomy" id="5480"/>
    <lineage>
        <taxon>Eukaryota</taxon>
        <taxon>Fungi</taxon>
        <taxon>Dikarya</taxon>
        <taxon>Ascomycota</taxon>
        <taxon>Saccharomycotina</taxon>
        <taxon>Pichiomycetes</taxon>
        <taxon>Debaryomycetaceae</taxon>
        <taxon>Candida/Lodderomyces clade</taxon>
        <taxon>Candida</taxon>
    </lineage>
</organism>
<dbReference type="AlphaFoldDB" id="A0A8X7NLS7"/>
<feature type="region of interest" description="Disordered" evidence="1">
    <location>
        <begin position="148"/>
        <end position="331"/>
    </location>
</feature>
<dbReference type="OrthoDB" id="5352132at2759"/>
<evidence type="ECO:0000313" key="3">
    <source>
        <dbReference type="Proteomes" id="UP000590412"/>
    </source>
</evidence>
<feature type="compositionally biased region" description="Basic and acidic residues" evidence="1">
    <location>
        <begin position="514"/>
        <end position="526"/>
    </location>
</feature>
<feature type="region of interest" description="Disordered" evidence="1">
    <location>
        <begin position="1"/>
        <end position="58"/>
    </location>
</feature>
<feature type="compositionally biased region" description="Polar residues" evidence="1">
    <location>
        <begin position="427"/>
        <end position="471"/>
    </location>
</feature>
<feature type="compositionally biased region" description="Basic residues" evidence="1">
    <location>
        <begin position="284"/>
        <end position="310"/>
    </location>
</feature>
<dbReference type="InterPro" id="IPR013226">
    <property type="entry name" value="Pal1"/>
</dbReference>
<proteinExistence type="predicted"/>
<feature type="compositionally biased region" description="Low complexity" evidence="1">
    <location>
        <begin position="151"/>
        <end position="161"/>
    </location>
</feature>
<feature type="compositionally biased region" description="Polar residues" evidence="1">
    <location>
        <begin position="197"/>
        <end position="206"/>
    </location>
</feature>
<accession>A0A8X7NLS7</accession>
<dbReference type="GO" id="GO:0005737">
    <property type="term" value="C:cytoplasm"/>
    <property type="evidence" value="ECO:0007669"/>
    <property type="project" value="TreeGrafter"/>
</dbReference>
<dbReference type="EMBL" id="JABWAB010000004">
    <property type="protein sequence ID" value="KAF6052404.1"/>
    <property type="molecule type" value="Genomic_DNA"/>
</dbReference>
<evidence type="ECO:0000256" key="1">
    <source>
        <dbReference type="SAM" id="MobiDB-lite"/>
    </source>
</evidence>
<feature type="compositionally biased region" description="Low complexity" evidence="1">
    <location>
        <begin position="35"/>
        <end position="47"/>
    </location>
</feature>
<gene>
    <name evidence="2" type="ORF">FOB60_002660</name>
</gene>
<dbReference type="PANTHER" id="PTHR28307:SF2">
    <property type="entry name" value="PROTEIN PAL1"/>
    <property type="match status" value="1"/>
</dbReference>
<dbReference type="Pfam" id="PF08316">
    <property type="entry name" value="Pal1"/>
    <property type="match status" value="1"/>
</dbReference>
<feature type="compositionally biased region" description="Basic and acidic residues" evidence="1">
    <location>
        <begin position="263"/>
        <end position="274"/>
    </location>
</feature>
<feature type="compositionally biased region" description="Low complexity" evidence="1">
    <location>
        <begin position="8"/>
        <end position="20"/>
    </location>
</feature>
<dbReference type="Proteomes" id="UP000590412">
    <property type="component" value="Unassembled WGS sequence"/>
</dbReference>
<feature type="region of interest" description="Disordered" evidence="1">
    <location>
        <begin position="398"/>
        <end position="563"/>
    </location>
</feature>
<sequence>MYQQPNHSYSSSDSLRRLSSNNPFRQYQPSPAPVQPQSSSSSLQIPQHGLGYQNTNNSHNSILAKHYAHSPRKASTLSNQSTSSAHFDEWVAKNRQFVDGSDDDEELYGEAETDSQVSPNKILSYYQNNNASLDSNIGGYGKNARRYSRINSGGSSNGQGSHFIGNFSDHRPSNGYSRPIKPQTIRSDSDSSVSYSNRAMKSNNPFVSEPEEQFVSQHQIHREREPQFSPPRHSNTPPARPPKPPAGDDFAPPSYEEAAGPEAAKREYRREKEPGSSSHSSSTRQHRSHSDSRHHRSHRKSSSSRPHKSSSSRNKSPSKRKSEAVPAKNMDTIDKLDVTGFFGGGFHHDGPFDACTPHRNKNVKKAPVMAFPADGPNNSIAGGSNFDKDQQMNLAFGYDDVDDSKLDGERSKLKGDGKEAVPVIKTNRVSNDPQTSIYTPKQNPSVINFDSTQKAEPVHGSTTAGLGSTTFLDGAPAPRGADDFLAPPNGGLGRKKSLVQRLKGNGSSNSSRRNSNDDRHSGENVRRGSLNALDIDTGNDDDLKPPGGGNSLIRRVKSLKVRR</sequence>
<feature type="compositionally biased region" description="Basic residues" evidence="1">
    <location>
        <begin position="554"/>
        <end position="563"/>
    </location>
</feature>
<feature type="compositionally biased region" description="Basic and acidic residues" evidence="1">
    <location>
        <begin position="403"/>
        <end position="419"/>
    </location>
</feature>